<dbReference type="PROSITE" id="PS51012">
    <property type="entry name" value="ABC_TM2"/>
    <property type="match status" value="1"/>
</dbReference>
<evidence type="ECO:0000256" key="4">
    <source>
        <dbReference type="ARBA" id="ARBA00023136"/>
    </source>
</evidence>
<name>A0ABW8AP52_9ACTN</name>
<dbReference type="Proteomes" id="UP001612915">
    <property type="component" value="Unassembled WGS sequence"/>
</dbReference>
<evidence type="ECO:0000256" key="1">
    <source>
        <dbReference type="ARBA" id="ARBA00004141"/>
    </source>
</evidence>
<proteinExistence type="inferred from homology"/>
<dbReference type="EMBL" id="JBITLV010000003">
    <property type="protein sequence ID" value="MFI7587722.1"/>
    <property type="molecule type" value="Genomic_DNA"/>
</dbReference>
<dbReference type="RefSeq" id="WP_398279929.1">
    <property type="nucleotide sequence ID" value="NZ_JBITLV010000003.1"/>
</dbReference>
<dbReference type="PANTHER" id="PTHR43229:SF2">
    <property type="entry name" value="NODULATION PROTEIN J"/>
    <property type="match status" value="1"/>
</dbReference>
<keyword evidence="6" id="KW-0813">Transport</keyword>
<dbReference type="PANTHER" id="PTHR43229">
    <property type="entry name" value="NODULATION PROTEIN J"/>
    <property type="match status" value="1"/>
</dbReference>
<keyword evidence="9" id="KW-1185">Reference proteome</keyword>
<feature type="transmembrane region" description="Helical" evidence="6">
    <location>
        <begin position="138"/>
        <end position="161"/>
    </location>
</feature>
<feature type="transmembrane region" description="Helical" evidence="6">
    <location>
        <begin position="61"/>
        <end position="84"/>
    </location>
</feature>
<comment type="subcellular location">
    <subcellularLocation>
        <location evidence="6">Cell membrane</location>
        <topology evidence="6">Multi-pass membrane protein</topology>
    </subcellularLocation>
    <subcellularLocation>
        <location evidence="1">Membrane</location>
        <topology evidence="1">Multi-pass membrane protein</topology>
    </subcellularLocation>
</comment>
<evidence type="ECO:0000256" key="5">
    <source>
        <dbReference type="ARBA" id="ARBA00023251"/>
    </source>
</evidence>
<accession>A0ABW8AP52</accession>
<keyword evidence="5" id="KW-0046">Antibiotic resistance</keyword>
<evidence type="ECO:0000313" key="8">
    <source>
        <dbReference type="EMBL" id="MFI7587722.1"/>
    </source>
</evidence>
<feature type="transmembrane region" description="Helical" evidence="6">
    <location>
        <begin position="21"/>
        <end position="41"/>
    </location>
</feature>
<dbReference type="InterPro" id="IPR000412">
    <property type="entry name" value="ABC_2_transport"/>
</dbReference>
<keyword evidence="4 6" id="KW-0472">Membrane</keyword>
<keyword evidence="3 6" id="KW-1133">Transmembrane helix</keyword>
<dbReference type="InterPro" id="IPR051784">
    <property type="entry name" value="Nod_factor_ABC_transporter"/>
</dbReference>
<protein>
    <recommendedName>
        <fullName evidence="6">Transport permease protein</fullName>
    </recommendedName>
</protein>
<reference evidence="8 9" key="1">
    <citation type="submission" date="2024-10" db="EMBL/GenBank/DDBJ databases">
        <title>The Natural Products Discovery Center: Release of the First 8490 Sequenced Strains for Exploring Actinobacteria Biosynthetic Diversity.</title>
        <authorList>
            <person name="Kalkreuter E."/>
            <person name="Kautsar S.A."/>
            <person name="Yang D."/>
            <person name="Bader C.D."/>
            <person name="Teijaro C.N."/>
            <person name="Fluegel L."/>
            <person name="Davis C.M."/>
            <person name="Simpson J.R."/>
            <person name="Lauterbach L."/>
            <person name="Steele A.D."/>
            <person name="Gui C."/>
            <person name="Meng S."/>
            <person name="Li G."/>
            <person name="Viehrig K."/>
            <person name="Ye F."/>
            <person name="Su P."/>
            <person name="Kiefer A.F."/>
            <person name="Nichols A."/>
            <person name="Cepeda A.J."/>
            <person name="Yan W."/>
            <person name="Fan B."/>
            <person name="Jiang Y."/>
            <person name="Adhikari A."/>
            <person name="Zheng C.-J."/>
            <person name="Schuster L."/>
            <person name="Cowan T.M."/>
            <person name="Smanski M.J."/>
            <person name="Chevrette M.G."/>
            <person name="De Carvalho L.P.S."/>
            <person name="Shen B."/>
        </authorList>
    </citation>
    <scope>NUCLEOTIDE SEQUENCE [LARGE SCALE GENOMIC DNA]</scope>
    <source>
        <strain evidence="8 9">NPDC049639</strain>
    </source>
</reference>
<organism evidence="8 9">
    <name type="scientific">Spongisporangium articulatum</name>
    <dbReference type="NCBI Taxonomy" id="3362603"/>
    <lineage>
        <taxon>Bacteria</taxon>
        <taxon>Bacillati</taxon>
        <taxon>Actinomycetota</taxon>
        <taxon>Actinomycetes</taxon>
        <taxon>Kineosporiales</taxon>
        <taxon>Kineosporiaceae</taxon>
        <taxon>Spongisporangium</taxon>
    </lineage>
</organism>
<dbReference type="InterPro" id="IPR013525">
    <property type="entry name" value="ABC2_TM"/>
</dbReference>
<dbReference type="Pfam" id="PF01061">
    <property type="entry name" value="ABC2_membrane"/>
    <property type="match status" value="1"/>
</dbReference>
<evidence type="ECO:0000256" key="6">
    <source>
        <dbReference type="RuleBase" id="RU361157"/>
    </source>
</evidence>
<feature type="transmembrane region" description="Helical" evidence="6">
    <location>
        <begin position="113"/>
        <end position="132"/>
    </location>
</feature>
<comment type="caution">
    <text evidence="8">The sequence shown here is derived from an EMBL/GenBank/DDBJ whole genome shotgun (WGS) entry which is preliminary data.</text>
</comment>
<evidence type="ECO:0000256" key="2">
    <source>
        <dbReference type="ARBA" id="ARBA00022692"/>
    </source>
</evidence>
<sequence length="254" mass="27293">MTFLRETWIVFVRQWRLALRNPVWVFLGLIQPIMYLGLFGPLLKKVVAATPGLPPGDEWQIFVPGLLVQLGLFGAAFVGFALIAEYRAGVIERQRVTPASRTALLTGRVLRDVLTLVIQAVALVLVAVPFGLRAPLGGIVLAIVVVAGLGAAFAALSYGAALRLKSEDALAPLFNGLFVPVLLLSGILLPMSIAPTWLQRVSDVNPIKHIVDGVRAYFQGDIATSTGAWGLVSLVILVALGLWFGTSTFRRESA</sequence>
<evidence type="ECO:0000259" key="7">
    <source>
        <dbReference type="PROSITE" id="PS51012"/>
    </source>
</evidence>
<keyword evidence="6" id="KW-1003">Cell membrane</keyword>
<comment type="similarity">
    <text evidence="6">Belongs to the ABC-2 integral membrane protein family.</text>
</comment>
<dbReference type="InterPro" id="IPR047817">
    <property type="entry name" value="ABC2_TM_bact-type"/>
</dbReference>
<feature type="transmembrane region" description="Helical" evidence="6">
    <location>
        <begin position="173"/>
        <end position="193"/>
    </location>
</feature>
<feature type="domain" description="ABC transmembrane type-2" evidence="7">
    <location>
        <begin position="23"/>
        <end position="252"/>
    </location>
</feature>
<feature type="transmembrane region" description="Helical" evidence="6">
    <location>
        <begin position="227"/>
        <end position="245"/>
    </location>
</feature>
<evidence type="ECO:0000313" key="9">
    <source>
        <dbReference type="Proteomes" id="UP001612915"/>
    </source>
</evidence>
<evidence type="ECO:0000256" key="3">
    <source>
        <dbReference type="ARBA" id="ARBA00022989"/>
    </source>
</evidence>
<gene>
    <name evidence="8" type="ORF">ACIB24_11670</name>
</gene>
<keyword evidence="2 6" id="KW-0812">Transmembrane</keyword>
<dbReference type="PIRSF" id="PIRSF006648">
    <property type="entry name" value="DrrB"/>
    <property type="match status" value="1"/>
</dbReference>